<evidence type="ECO:0000313" key="4">
    <source>
        <dbReference type="EMBL" id="PSR34708.1"/>
    </source>
</evidence>
<dbReference type="CDD" id="cd04776">
    <property type="entry name" value="HTH_GnyR"/>
    <property type="match status" value="1"/>
</dbReference>
<dbReference type="SMART" id="SM00422">
    <property type="entry name" value="HTH_MERR"/>
    <property type="match status" value="1"/>
</dbReference>
<evidence type="ECO:0000259" key="3">
    <source>
        <dbReference type="PROSITE" id="PS50937"/>
    </source>
</evidence>
<dbReference type="SUPFAM" id="SSF46955">
    <property type="entry name" value="Putative DNA-binding domain"/>
    <property type="match status" value="1"/>
</dbReference>
<dbReference type="Gene3D" id="1.10.1660.10">
    <property type="match status" value="1"/>
</dbReference>
<keyword evidence="1" id="KW-0238">DNA-binding</keyword>
<dbReference type="GO" id="GO:0003677">
    <property type="term" value="F:DNA binding"/>
    <property type="evidence" value="ECO:0007669"/>
    <property type="project" value="UniProtKB-KW"/>
</dbReference>
<dbReference type="PANTHER" id="PTHR30204">
    <property type="entry name" value="REDOX-CYCLING DRUG-SENSING TRANSCRIPTIONAL ACTIVATOR SOXR"/>
    <property type="match status" value="1"/>
</dbReference>
<feature type="coiled-coil region" evidence="2">
    <location>
        <begin position="101"/>
        <end position="128"/>
    </location>
</feature>
<reference evidence="4 5" key="1">
    <citation type="journal article" date="2014" name="BMC Genomics">
        <title>Comparison of environmental and isolate Sulfobacillus genomes reveals diverse carbon, sulfur, nitrogen, and hydrogen metabolisms.</title>
        <authorList>
            <person name="Justice N.B."/>
            <person name="Norman A."/>
            <person name="Brown C.T."/>
            <person name="Singh A."/>
            <person name="Thomas B.C."/>
            <person name="Banfield J.F."/>
        </authorList>
    </citation>
    <scope>NUCLEOTIDE SEQUENCE [LARGE SCALE GENOMIC DNA]</scope>
    <source>
        <strain evidence="4">AMDSBA4</strain>
    </source>
</reference>
<sequence length="137" mass="16330">MNANHAQNASRIYTINELSEIYDITPRTLRHYEDMGLLSPERRGNQRLYRERDRVRLQLILRGRRLGFGLSEIQEMLNLYDADPTEVTQLQDVIRRGDVKLRELQSQVEELQTIMAEMTELRMTMQRRLEQILLRGE</sequence>
<proteinExistence type="predicted"/>
<evidence type="ECO:0000313" key="5">
    <source>
        <dbReference type="Proteomes" id="UP000242972"/>
    </source>
</evidence>
<dbReference type="Pfam" id="PF13411">
    <property type="entry name" value="MerR_1"/>
    <property type="match status" value="1"/>
</dbReference>
<dbReference type="InterPro" id="IPR009061">
    <property type="entry name" value="DNA-bd_dom_put_sf"/>
</dbReference>
<dbReference type="EMBL" id="PXYW01000007">
    <property type="protein sequence ID" value="PSR34708.1"/>
    <property type="molecule type" value="Genomic_DNA"/>
</dbReference>
<dbReference type="InterPro" id="IPR000551">
    <property type="entry name" value="MerR-type_HTH_dom"/>
</dbReference>
<accession>A0A2T2XJV9</accession>
<dbReference type="Proteomes" id="UP000242972">
    <property type="component" value="Unassembled WGS sequence"/>
</dbReference>
<name>A0A2T2XJV9_9FIRM</name>
<dbReference type="AlphaFoldDB" id="A0A2T2XJV9"/>
<dbReference type="InterPro" id="IPR047057">
    <property type="entry name" value="MerR_fam"/>
</dbReference>
<organism evidence="4 5">
    <name type="scientific">Sulfobacillus benefaciens</name>
    <dbReference type="NCBI Taxonomy" id="453960"/>
    <lineage>
        <taxon>Bacteria</taxon>
        <taxon>Bacillati</taxon>
        <taxon>Bacillota</taxon>
        <taxon>Clostridia</taxon>
        <taxon>Eubacteriales</taxon>
        <taxon>Clostridiales Family XVII. Incertae Sedis</taxon>
        <taxon>Sulfobacillus</taxon>
    </lineage>
</organism>
<feature type="domain" description="HTH merR-type" evidence="3">
    <location>
        <begin position="12"/>
        <end position="79"/>
    </location>
</feature>
<dbReference type="PROSITE" id="PS50937">
    <property type="entry name" value="HTH_MERR_2"/>
    <property type="match status" value="1"/>
</dbReference>
<comment type="caution">
    <text evidence="4">The sequence shown here is derived from an EMBL/GenBank/DDBJ whole genome shotgun (WGS) entry which is preliminary data.</text>
</comment>
<dbReference type="PANTHER" id="PTHR30204:SF58">
    <property type="entry name" value="HTH-TYPE TRANSCRIPTIONAL REGULATOR YFMP"/>
    <property type="match status" value="1"/>
</dbReference>
<dbReference type="GO" id="GO:0003700">
    <property type="term" value="F:DNA-binding transcription factor activity"/>
    <property type="evidence" value="ECO:0007669"/>
    <property type="project" value="InterPro"/>
</dbReference>
<keyword evidence="2" id="KW-0175">Coiled coil</keyword>
<protein>
    <submittedName>
        <fullName evidence="4">MerR family transcriptional regulator</fullName>
    </submittedName>
</protein>
<evidence type="ECO:0000256" key="1">
    <source>
        <dbReference type="ARBA" id="ARBA00023125"/>
    </source>
</evidence>
<gene>
    <name evidence="4" type="ORF">C7B46_04540</name>
</gene>
<evidence type="ECO:0000256" key="2">
    <source>
        <dbReference type="SAM" id="Coils"/>
    </source>
</evidence>